<name>A0A8J2W7N3_9NEOP</name>
<dbReference type="EMBL" id="CAKASE010000073">
    <property type="protein sequence ID" value="CAG9574984.1"/>
    <property type="molecule type" value="Genomic_DNA"/>
</dbReference>
<keyword evidence="2" id="KW-1185">Reference proteome</keyword>
<gene>
    <name evidence="1" type="ORF">DCHRY22_LOCUS11178</name>
</gene>
<comment type="caution">
    <text evidence="1">The sequence shown here is derived from an EMBL/GenBank/DDBJ whole genome shotgun (WGS) entry which is preliminary data.</text>
</comment>
<dbReference type="AlphaFoldDB" id="A0A8J2W7N3"/>
<evidence type="ECO:0000313" key="2">
    <source>
        <dbReference type="Proteomes" id="UP000789524"/>
    </source>
</evidence>
<accession>A0A8J2W7N3</accession>
<organism evidence="1 2">
    <name type="scientific">Danaus chrysippus</name>
    <name type="common">African queen</name>
    <dbReference type="NCBI Taxonomy" id="151541"/>
    <lineage>
        <taxon>Eukaryota</taxon>
        <taxon>Metazoa</taxon>
        <taxon>Ecdysozoa</taxon>
        <taxon>Arthropoda</taxon>
        <taxon>Hexapoda</taxon>
        <taxon>Insecta</taxon>
        <taxon>Pterygota</taxon>
        <taxon>Neoptera</taxon>
        <taxon>Endopterygota</taxon>
        <taxon>Lepidoptera</taxon>
        <taxon>Glossata</taxon>
        <taxon>Ditrysia</taxon>
        <taxon>Papilionoidea</taxon>
        <taxon>Nymphalidae</taxon>
        <taxon>Danainae</taxon>
        <taxon>Danaini</taxon>
        <taxon>Danaina</taxon>
        <taxon>Danaus</taxon>
        <taxon>Anosia</taxon>
    </lineage>
</organism>
<dbReference type="PROSITE" id="PS51257">
    <property type="entry name" value="PROKAR_LIPOPROTEIN"/>
    <property type="match status" value="1"/>
</dbReference>
<protein>
    <submittedName>
        <fullName evidence="1">(African queen) hypothetical protein</fullName>
    </submittedName>
</protein>
<dbReference type="Proteomes" id="UP000789524">
    <property type="component" value="Unassembled WGS sequence"/>
</dbReference>
<proteinExistence type="predicted"/>
<dbReference type="OrthoDB" id="10502732at2759"/>
<evidence type="ECO:0000313" key="1">
    <source>
        <dbReference type="EMBL" id="CAG9574984.1"/>
    </source>
</evidence>
<sequence length="192" mass="20826">MYKRPLFSSRSRVAFIEGVLGCVYVGGAGCGGAVRVRAPARPGARRPATLPHALPHTPPDARRCLALLVHIVLSQQYVLATAAPGQAGRAVAISTDRADTKHLSPLSYNCAVSVCRYKLCPRSACLWSCRRSVRESVSACSRCIPCLLNRARRCRSSRRVHVSSEPRRMRAPSLAASIDTAIPFGENIFLNT</sequence>
<reference evidence="1" key="1">
    <citation type="submission" date="2021-09" db="EMBL/GenBank/DDBJ databases">
        <authorList>
            <person name="Martin H S."/>
        </authorList>
    </citation>
    <scope>NUCLEOTIDE SEQUENCE</scope>
</reference>